<comment type="subcellular location">
    <subcellularLocation>
        <location evidence="1">Cell projection</location>
        <location evidence="1">Cilium</location>
    </subcellularLocation>
</comment>
<evidence type="ECO:0000313" key="6">
    <source>
        <dbReference type="EMBL" id="NXU84950.1"/>
    </source>
</evidence>
<dbReference type="InterPro" id="IPR043596">
    <property type="entry name" value="CFAP53/TCHP"/>
</dbReference>
<dbReference type="Proteomes" id="UP000551443">
    <property type="component" value="Unassembled WGS sequence"/>
</dbReference>
<organism evidence="6 7">
    <name type="scientific">Xiphorhynchus elegans</name>
    <name type="common">elegant woodcreeper</name>
    <dbReference type="NCBI Taxonomy" id="269412"/>
    <lineage>
        <taxon>Eukaryota</taxon>
        <taxon>Metazoa</taxon>
        <taxon>Chordata</taxon>
        <taxon>Craniata</taxon>
        <taxon>Vertebrata</taxon>
        <taxon>Euteleostomi</taxon>
        <taxon>Archelosauria</taxon>
        <taxon>Archosauria</taxon>
        <taxon>Dinosauria</taxon>
        <taxon>Saurischia</taxon>
        <taxon>Theropoda</taxon>
        <taxon>Coelurosauria</taxon>
        <taxon>Aves</taxon>
        <taxon>Neognathae</taxon>
        <taxon>Neoaves</taxon>
        <taxon>Telluraves</taxon>
        <taxon>Australaves</taxon>
        <taxon>Passeriformes</taxon>
        <taxon>Dendrocolaptidae</taxon>
        <taxon>Xiphorhynchus</taxon>
    </lineage>
</organism>
<feature type="non-terminal residue" evidence="6">
    <location>
        <position position="1"/>
    </location>
</feature>
<keyword evidence="4" id="KW-0175">Coiled coil</keyword>
<protein>
    <submittedName>
        <fullName evidence="6">CFA53 protein</fullName>
    </submittedName>
</protein>
<keyword evidence="7" id="KW-1185">Reference proteome</keyword>
<evidence type="ECO:0000313" key="7">
    <source>
        <dbReference type="Proteomes" id="UP000551443"/>
    </source>
</evidence>
<accession>A0A7L3P6J8</accession>
<feature type="coiled-coil region" evidence="4">
    <location>
        <begin position="377"/>
        <end position="413"/>
    </location>
</feature>
<evidence type="ECO:0000256" key="1">
    <source>
        <dbReference type="ARBA" id="ARBA00004138"/>
    </source>
</evidence>
<evidence type="ECO:0000256" key="5">
    <source>
        <dbReference type="SAM" id="MobiDB-lite"/>
    </source>
</evidence>
<evidence type="ECO:0000256" key="3">
    <source>
        <dbReference type="ARBA" id="ARBA00023273"/>
    </source>
</evidence>
<evidence type="ECO:0000256" key="4">
    <source>
        <dbReference type="SAM" id="Coils"/>
    </source>
</evidence>
<feature type="region of interest" description="Disordered" evidence="5">
    <location>
        <begin position="1"/>
        <end position="27"/>
    </location>
</feature>
<feature type="non-terminal residue" evidence="6">
    <location>
        <position position="480"/>
    </location>
</feature>
<dbReference type="PANTHER" id="PTHR31183">
    <property type="entry name" value="TRICHOPLEIN KERATIN FILAMENT-BINDING PROTEIN FAMILY MEMBER"/>
    <property type="match status" value="1"/>
</dbReference>
<dbReference type="PANTHER" id="PTHR31183:SF1">
    <property type="entry name" value="CILIA- AND FLAGELLA-ASSOCIATED PROTEIN 53"/>
    <property type="match status" value="1"/>
</dbReference>
<evidence type="ECO:0000256" key="2">
    <source>
        <dbReference type="ARBA" id="ARBA00023069"/>
    </source>
</evidence>
<keyword evidence="3" id="KW-0966">Cell projection</keyword>
<feature type="coiled-coil region" evidence="4">
    <location>
        <begin position="64"/>
        <end position="261"/>
    </location>
</feature>
<name>A0A7L3P6J8_9DEND</name>
<dbReference type="AlphaFoldDB" id="A0A7L3P6J8"/>
<feature type="compositionally biased region" description="Basic and acidic residues" evidence="5">
    <location>
        <begin position="17"/>
        <end position="27"/>
    </location>
</feature>
<comment type="caution">
    <text evidence="6">The sequence shown here is derived from an EMBL/GenBank/DDBJ whole genome shotgun (WGS) entry which is preliminary data.</text>
</comment>
<dbReference type="GO" id="GO:0005929">
    <property type="term" value="C:cilium"/>
    <property type="evidence" value="ECO:0007669"/>
    <property type="project" value="UniProtKB-SubCell"/>
</dbReference>
<keyword evidence="2" id="KW-0969">Cilium</keyword>
<gene>
    <name evidence="6" type="primary">Cfap53</name>
    <name evidence="6" type="ORF">XIPELE_R01667</name>
</gene>
<proteinExistence type="predicted"/>
<reference evidence="6 7" key="1">
    <citation type="submission" date="2019-09" db="EMBL/GenBank/DDBJ databases">
        <title>Bird 10,000 Genomes (B10K) Project - Family phase.</title>
        <authorList>
            <person name="Zhang G."/>
        </authorList>
    </citation>
    <scope>NUCLEOTIDE SEQUENCE [LARGE SCALE GENOMIC DNA]</scope>
    <source>
        <strain evidence="6">OUT-0059</strain>
        <tissue evidence="6">Muscle</tissue>
    </source>
</reference>
<dbReference type="EMBL" id="VZUH01001231">
    <property type="protein sequence ID" value="NXU84950.1"/>
    <property type="molecule type" value="Genomic_DNA"/>
</dbReference>
<sequence length="480" mass="58847">IAKPYTRNPTEEAILANREKEEEQRENARDLRVFQHYRDACEWQKSRQNKWVHRAAERRARAKIQDYLEEIDVRRERLRDLLEEEESKYFAEMDALEEMEAQDKEAKMKERIRLLREKREKERQQVVAEKLEQQFRNRCDEFRTLCTKRNKKESSDSQLAQQALKQELKKEEKMEERRLEEICEKELLAKDHQMALEAQKAAARIEEMLKALDAQMAVLSAHKEEEKQLKKEEAEWLEEELHLVRQENEELERQKRYKQMECRKMLLKAVQDKRNRLSEEKQIELAVDKMILEQDFQDPQRDVEEKTKKKQELLKDQLNYLAHLAEQLRKDKEQEKEDEKIFKEENDQAWAKKIEKIKLEREARFQLLRNVVKTRQMQMEEKLQKKTEKEIEMAEEKKLLDETIREYKRWEEEERARKLQKANEYRNQLTTQIAYRQWLREEEEKERKHEYEAGLEAERKYQERVQFILSTPQDSLVKTH</sequence>